<dbReference type="GeneID" id="65107944"/>
<dbReference type="Gene3D" id="3.30.300.200">
    <property type="match status" value="1"/>
</dbReference>
<dbReference type="Proteomes" id="UP000225351">
    <property type="component" value="Segment"/>
</dbReference>
<dbReference type="Pfam" id="PF21379">
    <property type="entry name" value="Gp6-like_1st"/>
    <property type="match status" value="1"/>
</dbReference>
<proteinExistence type="predicted"/>
<evidence type="ECO:0000313" key="3">
    <source>
        <dbReference type="Proteomes" id="UP000225351"/>
    </source>
</evidence>
<sequence length="680" mass="73648">MQPNNLTALDFEDIKSSIRSYLRTREEFTDYDFNGSSLSYLVDLLAYNTYYSSFMANMSMNEAFLSSSTIRDNVVNIAKLLNYTPRSIVASKAYLHLEIQTIQTAGVYPNNVTLAAGPIATGGNYTWNLLESRTAEVNQTTGIAEIRCVKIEEGSLIDYSYVVNNFIKQKYTIPTAQADTATLKVSVRANENTTDSDIYNLVENITNVKSTDRVYFMSETEDMRYEIVFGDGVIGRALGDGEVIDLSYLVTSGAVANGVTTFSFVGSVTDSNGQAYDPEDSTVTVAETSKFGSLEETIESIKFNAPRFYSSQYRAVTTQDYEVITKRLYDNAKSVVAFGGDELVPPIYGKVYVGIKTKSGSKLNDTTKKSISQSLRPYAMASIEPVIVDADSIYVYPRVFITYDPACSSRAVSGITTNAQNAITDWAAQTGINNFNGSFSLSKFTKAITLSDRCIADVTSQISIVKYINPALAETNTYCISTGSPLYNSAPGASGDGSDGCLKEPVVKSSRFRTLDRPNVDQYFEDDGFGKLFTYYNSGNRKVVTNASAGSVNYDSGEICFGPVSIIGSGGNNLPVNTPTDGTEADSDDVDTSAEAKADVGEIRIAVQIIPANSSTITVPDPATVIEIIIPTISVNPIGTTLPSSIPLNSLAPSDFEVTPVTIDIPDITNNGDFSFQPCF</sequence>
<feature type="domain" description="Baseplate wedge protein gp6-like N-terminal helical" evidence="1">
    <location>
        <begin position="11"/>
        <end position="79"/>
    </location>
</feature>
<evidence type="ECO:0000259" key="1">
    <source>
        <dbReference type="Pfam" id="PF21379"/>
    </source>
</evidence>
<dbReference type="InterPro" id="IPR049026">
    <property type="entry name" value="Gp6-like_N"/>
</dbReference>
<dbReference type="KEGG" id="vg:65107944"/>
<keyword evidence="3" id="KW-1185">Reference proteome</keyword>
<accession>A0A1Z1LW35</accession>
<reference evidence="2 3" key="1">
    <citation type="submission" date="2017-04" db="EMBL/GenBank/DDBJ databases">
        <title>Isolation and Genetic Analysis of a Novel Cyanophage S-H35 from the Bohai Sea.</title>
        <authorList>
            <person name="Xu X."/>
        </authorList>
    </citation>
    <scope>NUCLEOTIDE SEQUENCE [LARGE SCALE GENOMIC DNA]</scope>
</reference>
<organism evidence="2 3">
    <name type="scientific">Synechococcus phage S-H35</name>
    <dbReference type="NCBI Taxonomy" id="1983572"/>
    <lineage>
        <taxon>Viruses</taxon>
        <taxon>Duplodnaviria</taxon>
        <taxon>Heunggongvirae</taxon>
        <taxon>Uroviricota</taxon>
        <taxon>Caudoviricetes</taxon>
        <taxon>Pantevenvirales</taxon>
        <taxon>Kyanoviridae</taxon>
        <taxon>Shandvirus</taxon>
        <taxon>Shandvirus sh35</taxon>
    </lineage>
</organism>
<name>A0A1Z1LW35_9CAUD</name>
<dbReference type="EMBL" id="KY945241">
    <property type="protein sequence ID" value="ARW56882.1"/>
    <property type="molecule type" value="Genomic_RNA"/>
</dbReference>
<protein>
    <submittedName>
        <fullName evidence="2">Baseplate wedge protein</fullName>
    </submittedName>
</protein>
<dbReference type="RefSeq" id="YP_010090268.1">
    <property type="nucleotide sequence ID" value="NC_055719.1"/>
</dbReference>
<evidence type="ECO:0000313" key="2">
    <source>
        <dbReference type="EMBL" id="ARW56882.1"/>
    </source>
</evidence>